<dbReference type="EMBL" id="CAJNOK010024831">
    <property type="protein sequence ID" value="CAF1382282.1"/>
    <property type="molecule type" value="Genomic_DNA"/>
</dbReference>
<evidence type="ECO:0000313" key="6">
    <source>
        <dbReference type="Proteomes" id="UP000663829"/>
    </source>
</evidence>
<gene>
    <name evidence="3" type="ORF">GPM918_LOCUS38449</name>
    <name evidence="2" type="ORF">OVA965_LOCUS32167</name>
    <name evidence="5" type="ORF">SRO942_LOCUS39274</name>
    <name evidence="4" type="ORF">TMI583_LOCUS33024</name>
</gene>
<feature type="compositionally biased region" description="Basic and acidic residues" evidence="1">
    <location>
        <begin position="52"/>
        <end position="66"/>
    </location>
</feature>
<protein>
    <submittedName>
        <fullName evidence="3">Uncharacterized protein</fullName>
    </submittedName>
</protein>
<dbReference type="EMBL" id="CAJOBC010091126">
    <property type="protein sequence ID" value="CAF4397906.1"/>
    <property type="molecule type" value="Genomic_DNA"/>
</dbReference>
<evidence type="ECO:0000256" key="1">
    <source>
        <dbReference type="SAM" id="MobiDB-lite"/>
    </source>
</evidence>
<reference evidence="3" key="1">
    <citation type="submission" date="2021-02" db="EMBL/GenBank/DDBJ databases">
        <authorList>
            <person name="Nowell W R."/>
        </authorList>
    </citation>
    <scope>NUCLEOTIDE SEQUENCE</scope>
</reference>
<dbReference type="EMBL" id="CAJOBA010046530">
    <property type="protein sequence ID" value="CAF4190711.1"/>
    <property type="molecule type" value="Genomic_DNA"/>
</dbReference>
<feature type="compositionally biased region" description="Polar residues" evidence="1">
    <location>
        <begin position="90"/>
        <end position="110"/>
    </location>
</feature>
<sequence length="149" mass="16643">MNNTETIKDNNNFIHHIKIYNSITPQVKRRLALIPSANNPNRRKQMSTDNSIHIETEQSPGKEEHSLSLLTSAQLGTTSATKEREPSEGTKLSSLTASKPPTSIQPSSALVTKEQGGDNRMGEDETLDFDNFIEEKFTLFDGTQDVKQR</sequence>
<organism evidence="3 6">
    <name type="scientific">Didymodactylos carnosus</name>
    <dbReference type="NCBI Taxonomy" id="1234261"/>
    <lineage>
        <taxon>Eukaryota</taxon>
        <taxon>Metazoa</taxon>
        <taxon>Spiralia</taxon>
        <taxon>Gnathifera</taxon>
        <taxon>Rotifera</taxon>
        <taxon>Eurotatoria</taxon>
        <taxon>Bdelloidea</taxon>
        <taxon>Philodinida</taxon>
        <taxon>Philodinidae</taxon>
        <taxon>Didymodactylos</taxon>
    </lineage>
</organism>
<evidence type="ECO:0000313" key="2">
    <source>
        <dbReference type="EMBL" id="CAF1382282.1"/>
    </source>
</evidence>
<evidence type="ECO:0000313" key="4">
    <source>
        <dbReference type="EMBL" id="CAF4190711.1"/>
    </source>
</evidence>
<proteinExistence type="predicted"/>
<dbReference type="Proteomes" id="UP000682733">
    <property type="component" value="Unassembled WGS sequence"/>
</dbReference>
<accession>A0A815W620</accession>
<feature type="compositionally biased region" description="Polar residues" evidence="1">
    <location>
        <begin position="68"/>
        <end position="80"/>
    </location>
</feature>
<dbReference type="Proteomes" id="UP000681722">
    <property type="component" value="Unassembled WGS sequence"/>
</dbReference>
<dbReference type="Proteomes" id="UP000677228">
    <property type="component" value="Unassembled WGS sequence"/>
</dbReference>
<dbReference type="AlphaFoldDB" id="A0A815W620"/>
<evidence type="ECO:0000313" key="5">
    <source>
        <dbReference type="EMBL" id="CAF4397906.1"/>
    </source>
</evidence>
<evidence type="ECO:0000313" key="3">
    <source>
        <dbReference type="EMBL" id="CAF1537927.1"/>
    </source>
</evidence>
<dbReference type="Proteomes" id="UP000663829">
    <property type="component" value="Unassembled WGS sequence"/>
</dbReference>
<dbReference type="EMBL" id="CAJNOQ010025509">
    <property type="protein sequence ID" value="CAF1537927.1"/>
    <property type="molecule type" value="Genomic_DNA"/>
</dbReference>
<keyword evidence="6" id="KW-1185">Reference proteome</keyword>
<name>A0A815W620_9BILA</name>
<comment type="caution">
    <text evidence="3">The sequence shown here is derived from an EMBL/GenBank/DDBJ whole genome shotgun (WGS) entry which is preliminary data.</text>
</comment>
<feature type="region of interest" description="Disordered" evidence="1">
    <location>
        <begin position="34"/>
        <end position="126"/>
    </location>
</feature>